<dbReference type="EnsemblProtists" id="EOD09280">
    <property type="protein sequence ID" value="EOD09280"/>
    <property type="gene ID" value="EMIHUDRAFT_216671"/>
</dbReference>
<dbReference type="GeneID" id="17255406"/>
<organism evidence="4 5">
    <name type="scientific">Emiliania huxleyi (strain CCMP1516)</name>
    <dbReference type="NCBI Taxonomy" id="280463"/>
    <lineage>
        <taxon>Eukaryota</taxon>
        <taxon>Haptista</taxon>
        <taxon>Haptophyta</taxon>
        <taxon>Prymnesiophyceae</taxon>
        <taxon>Isochrysidales</taxon>
        <taxon>Noelaerhabdaceae</taxon>
        <taxon>Emiliania</taxon>
    </lineage>
</organism>
<dbReference type="Pfam" id="PF13519">
    <property type="entry name" value="VWA_2"/>
    <property type="match status" value="1"/>
</dbReference>
<sequence>MREELERQVAGWQLGGERAVESEALWRRYEALTAPLSQELCEQLRLILEATVASKLQGDYRTGKRISMRKVIPYIASGFRKDKIWLRRTKPSQRQYQVMLCIDDSESMRSTGAGGLACEALALLCGALSRLEVGQLAVASFAERVRLLHPFDRPFSAEAGAYMLSRFSFAEKETDMEGLLRTVVQTLRLAREQQRAAAEQMQLAIIVSDGRRSPSWGDPSLWVRRAAEENILLCFVIDSILELKSVSYPGGKLTISSWIDAFPFPYYIVLRELRALPHVLSDALRQWIELVSGMS</sequence>
<keyword evidence="1" id="KW-0547">Nucleotide-binding</keyword>
<name>A0A0D3IDE5_EMIH1</name>
<accession>A0A0D3IDE5</accession>
<dbReference type="RefSeq" id="XP_005761709.1">
    <property type="nucleotide sequence ID" value="XM_005761652.1"/>
</dbReference>
<dbReference type="OMA" id="EYQIMVA"/>
<reference evidence="5" key="1">
    <citation type="journal article" date="2013" name="Nature">
        <title>Pan genome of the phytoplankton Emiliania underpins its global distribution.</title>
        <authorList>
            <person name="Read B.A."/>
            <person name="Kegel J."/>
            <person name="Klute M.J."/>
            <person name="Kuo A."/>
            <person name="Lefebvre S.C."/>
            <person name="Maumus F."/>
            <person name="Mayer C."/>
            <person name="Miller J."/>
            <person name="Monier A."/>
            <person name="Salamov A."/>
            <person name="Young J."/>
            <person name="Aguilar M."/>
            <person name="Claverie J.M."/>
            <person name="Frickenhaus S."/>
            <person name="Gonzalez K."/>
            <person name="Herman E.K."/>
            <person name="Lin Y.C."/>
            <person name="Napier J."/>
            <person name="Ogata H."/>
            <person name="Sarno A.F."/>
            <person name="Shmutz J."/>
            <person name="Schroeder D."/>
            <person name="de Vargas C."/>
            <person name="Verret F."/>
            <person name="von Dassow P."/>
            <person name="Valentin K."/>
            <person name="Van de Peer Y."/>
            <person name="Wheeler G."/>
            <person name="Dacks J.B."/>
            <person name="Delwiche C.F."/>
            <person name="Dyhrman S.T."/>
            <person name="Glockner G."/>
            <person name="John U."/>
            <person name="Richards T."/>
            <person name="Worden A.Z."/>
            <person name="Zhang X."/>
            <person name="Grigoriev I.V."/>
            <person name="Allen A.E."/>
            <person name="Bidle K."/>
            <person name="Borodovsky M."/>
            <person name="Bowler C."/>
            <person name="Brownlee C."/>
            <person name="Cock J.M."/>
            <person name="Elias M."/>
            <person name="Gladyshev V.N."/>
            <person name="Groth M."/>
            <person name="Guda C."/>
            <person name="Hadaegh A."/>
            <person name="Iglesias-Rodriguez M.D."/>
            <person name="Jenkins J."/>
            <person name="Jones B.M."/>
            <person name="Lawson T."/>
            <person name="Leese F."/>
            <person name="Lindquist E."/>
            <person name="Lobanov A."/>
            <person name="Lomsadze A."/>
            <person name="Malik S.B."/>
            <person name="Marsh M.E."/>
            <person name="Mackinder L."/>
            <person name="Mock T."/>
            <person name="Mueller-Roeber B."/>
            <person name="Pagarete A."/>
            <person name="Parker M."/>
            <person name="Probert I."/>
            <person name="Quesneville H."/>
            <person name="Raines C."/>
            <person name="Rensing S.A."/>
            <person name="Riano-Pachon D.M."/>
            <person name="Richier S."/>
            <person name="Rokitta S."/>
            <person name="Shiraiwa Y."/>
            <person name="Soanes D.M."/>
            <person name="van der Giezen M."/>
            <person name="Wahlund T.M."/>
            <person name="Williams B."/>
            <person name="Wilson W."/>
            <person name="Wolfe G."/>
            <person name="Wurch L.L."/>
        </authorList>
    </citation>
    <scope>NUCLEOTIDE SEQUENCE</scope>
</reference>
<proteinExistence type="predicted"/>
<evidence type="ECO:0000313" key="5">
    <source>
        <dbReference type="Proteomes" id="UP000013827"/>
    </source>
</evidence>
<dbReference type="eggNOG" id="KOG1808">
    <property type="taxonomic scope" value="Eukaryota"/>
</dbReference>
<keyword evidence="2" id="KW-0067">ATP-binding</keyword>
<evidence type="ECO:0000259" key="3">
    <source>
        <dbReference type="PROSITE" id="PS50234"/>
    </source>
</evidence>
<dbReference type="AlphaFoldDB" id="A0A0D3IDE5"/>
<reference evidence="4" key="2">
    <citation type="submission" date="2024-10" db="UniProtKB">
        <authorList>
            <consortium name="EnsemblProtists"/>
        </authorList>
    </citation>
    <scope>IDENTIFICATION</scope>
</reference>
<evidence type="ECO:0000313" key="4">
    <source>
        <dbReference type="EnsemblProtists" id="EOD09280"/>
    </source>
</evidence>
<feature type="domain" description="VWFA" evidence="3">
    <location>
        <begin position="97"/>
        <end position="236"/>
    </location>
</feature>
<dbReference type="HOGENOM" id="CLU_004483_0_0_1"/>
<evidence type="ECO:0000256" key="1">
    <source>
        <dbReference type="ARBA" id="ARBA00022741"/>
    </source>
</evidence>
<dbReference type="InterPro" id="IPR036465">
    <property type="entry name" value="vWFA_dom_sf"/>
</dbReference>
<evidence type="ECO:0000256" key="2">
    <source>
        <dbReference type="ARBA" id="ARBA00022840"/>
    </source>
</evidence>
<dbReference type="KEGG" id="ehx:EMIHUDRAFT_216671"/>
<dbReference type="GO" id="GO:0005524">
    <property type="term" value="F:ATP binding"/>
    <property type="evidence" value="ECO:0007669"/>
    <property type="project" value="UniProtKB-KW"/>
</dbReference>
<dbReference type="PANTHER" id="PTHR48103:SF2">
    <property type="entry name" value="MIDASIN"/>
    <property type="match status" value="1"/>
</dbReference>
<dbReference type="Gene3D" id="3.40.50.410">
    <property type="entry name" value="von Willebrand factor, type A domain"/>
    <property type="match status" value="1"/>
</dbReference>
<dbReference type="Proteomes" id="UP000013827">
    <property type="component" value="Unassembled WGS sequence"/>
</dbReference>
<dbReference type="GO" id="GO:0005634">
    <property type="term" value="C:nucleus"/>
    <property type="evidence" value="ECO:0007669"/>
    <property type="project" value="TreeGrafter"/>
</dbReference>
<keyword evidence="5" id="KW-1185">Reference proteome</keyword>
<dbReference type="PANTHER" id="PTHR48103">
    <property type="entry name" value="MIDASIN-RELATED"/>
    <property type="match status" value="1"/>
</dbReference>
<dbReference type="PROSITE" id="PS50234">
    <property type="entry name" value="VWFA"/>
    <property type="match status" value="1"/>
</dbReference>
<dbReference type="STRING" id="2903.R1D3U5"/>
<dbReference type="InterPro" id="IPR002035">
    <property type="entry name" value="VWF_A"/>
</dbReference>
<dbReference type="GO" id="GO:0000055">
    <property type="term" value="P:ribosomal large subunit export from nucleus"/>
    <property type="evidence" value="ECO:0007669"/>
    <property type="project" value="TreeGrafter"/>
</dbReference>
<dbReference type="PaxDb" id="2903-EOD09280"/>
<dbReference type="GO" id="GO:0030687">
    <property type="term" value="C:preribosome, large subunit precursor"/>
    <property type="evidence" value="ECO:0007669"/>
    <property type="project" value="TreeGrafter"/>
</dbReference>
<protein>
    <recommendedName>
        <fullName evidence="3">VWFA domain-containing protein</fullName>
    </recommendedName>
</protein>
<dbReference type="GO" id="GO:0000027">
    <property type="term" value="P:ribosomal large subunit assembly"/>
    <property type="evidence" value="ECO:0007669"/>
    <property type="project" value="TreeGrafter"/>
</dbReference>
<dbReference type="SUPFAM" id="SSF53300">
    <property type="entry name" value="vWA-like"/>
    <property type="match status" value="1"/>
</dbReference>